<proteinExistence type="predicted"/>
<evidence type="ECO:0000259" key="1">
    <source>
        <dbReference type="SMART" id="SM00587"/>
    </source>
</evidence>
<dbReference type="PANTHER" id="PTHR11012">
    <property type="entry name" value="PROTEIN KINASE-LIKE DOMAIN-CONTAINING"/>
    <property type="match status" value="1"/>
</dbReference>
<accession>A0A9N9X501</accession>
<evidence type="ECO:0000313" key="3">
    <source>
        <dbReference type="Proteomes" id="UP001153737"/>
    </source>
</evidence>
<feature type="domain" description="CHK kinase-like" evidence="1">
    <location>
        <begin position="248"/>
        <end position="440"/>
    </location>
</feature>
<dbReference type="SMART" id="SM00587">
    <property type="entry name" value="CHK"/>
    <property type="match status" value="1"/>
</dbReference>
<evidence type="ECO:0000313" key="2">
    <source>
        <dbReference type="EMBL" id="CAG9824033.1"/>
    </source>
</evidence>
<organism evidence="2 3">
    <name type="scientific">Phaedon cochleariae</name>
    <name type="common">Mustard beetle</name>
    <dbReference type="NCBI Taxonomy" id="80249"/>
    <lineage>
        <taxon>Eukaryota</taxon>
        <taxon>Metazoa</taxon>
        <taxon>Ecdysozoa</taxon>
        <taxon>Arthropoda</taxon>
        <taxon>Hexapoda</taxon>
        <taxon>Insecta</taxon>
        <taxon>Pterygota</taxon>
        <taxon>Neoptera</taxon>
        <taxon>Endopterygota</taxon>
        <taxon>Coleoptera</taxon>
        <taxon>Polyphaga</taxon>
        <taxon>Cucujiformia</taxon>
        <taxon>Chrysomeloidea</taxon>
        <taxon>Chrysomelidae</taxon>
        <taxon>Chrysomelinae</taxon>
        <taxon>Chrysomelini</taxon>
        <taxon>Phaedon</taxon>
    </lineage>
</organism>
<dbReference type="Pfam" id="PF02958">
    <property type="entry name" value="EcKL"/>
    <property type="match status" value="1"/>
</dbReference>
<dbReference type="Proteomes" id="UP001153737">
    <property type="component" value="Chromosome 7"/>
</dbReference>
<dbReference type="InterPro" id="IPR015897">
    <property type="entry name" value="CHK_kinase-like"/>
</dbReference>
<dbReference type="PANTHER" id="PTHR11012:SF30">
    <property type="entry name" value="PROTEIN KINASE-LIKE DOMAIN-CONTAINING"/>
    <property type="match status" value="1"/>
</dbReference>
<dbReference type="EMBL" id="OU896713">
    <property type="protein sequence ID" value="CAG9824033.1"/>
    <property type="molecule type" value="Genomic_DNA"/>
</dbReference>
<dbReference type="AlphaFoldDB" id="A0A9N9X501"/>
<reference evidence="2" key="1">
    <citation type="submission" date="2022-01" db="EMBL/GenBank/DDBJ databases">
        <authorList>
            <person name="King R."/>
        </authorList>
    </citation>
    <scope>NUCLEOTIDE SEQUENCE</scope>
</reference>
<dbReference type="InterPro" id="IPR004119">
    <property type="entry name" value="EcKL"/>
</dbReference>
<reference evidence="2" key="2">
    <citation type="submission" date="2022-10" db="EMBL/GenBank/DDBJ databases">
        <authorList>
            <consortium name="ENA_rothamsted_submissions"/>
            <consortium name="culmorum"/>
            <person name="King R."/>
        </authorList>
    </citation>
    <scope>NUCLEOTIDE SEQUENCE</scope>
</reference>
<dbReference type="Gene3D" id="3.90.1200.10">
    <property type="match status" value="1"/>
</dbReference>
<dbReference type="SUPFAM" id="SSF56112">
    <property type="entry name" value="Protein kinase-like (PK-like)"/>
    <property type="match status" value="1"/>
</dbReference>
<protein>
    <recommendedName>
        <fullName evidence="1">CHK kinase-like domain-containing protein</fullName>
    </recommendedName>
</protein>
<sequence>MLAERSQLMKKIASDNDFTDHQVTTTTESVRGDNYMGKITTVTEEDGNKKMGLILRSAHVGKIRKQMSIHKVHLREIFLYEEDFAKFKEFQEEYRISKPFQKYAKLYATRHKIIRLVDWFRRVGKMTSVELSAEQSQLIEKIASDNDFIDHQVKAITGSVKGDNYLGKITSVTVEDGNRKLELILKSAHVGEMRNQMPIHKAYMREIFVYEQVFAKFKEFQEEYRISEPFQSYPKLYATSDVEPKECLVMENLRESGYKLWNRKQLMNPEHISAVLKEYAKLHAVSFAMAEKKPEEFRKLAEVMKNHIWENDRELTATYIRSVMNQVLEFFEDDPDTTEVLEAFEKRLPDMYFDPSNDSESFVFDHGDCWCNNLMFGYENQDNSSVPSSVRIIDWQLSKLASPAMDLSYFFLVHSPKEVLYDYEKYLKLYHETLSKNLREFSCDPETLFPYSVLLEHWKKRACLGVYTAFSIVKIMLCDSEDAPDLDEVVEGGKDLMEIFNFSPKDDGVYRTRIRDLVEFSIKTGLL</sequence>
<keyword evidence="3" id="KW-1185">Reference proteome</keyword>
<gene>
    <name evidence="2" type="ORF">PHAECO_LOCUS11395</name>
</gene>
<name>A0A9N9X501_PHACE</name>
<dbReference type="InterPro" id="IPR011009">
    <property type="entry name" value="Kinase-like_dom_sf"/>
</dbReference>
<dbReference type="OrthoDB" id="8250698at2759"/>